<comment type="subcellular location">
    <subcellularLocation>
        <location evidence="4">Cytoplasm</location>
    </subcellularLocation>
</comment>
<protein>
    <recommendedName>
        <fullName evidence="4 5">Pyrroline-5-carboxylate reductase</fullName>
        <shortName evidence="4">P5C reductase</shortName>
        <shortName evidence="4">P5CR</shortName>
        <ecNumber evidence="4 5">1.5.1.2</ecNumber>
    </recommendedName>
    <alternativeName>
        <fullName evidence="4">PCA reductase</fullName>
    </alternativeName>
</protein>
<evidence type="ECO:0000259" key="7">
    <source>
        <dbReference type="Pfam" id="PF03807"/>
    </source>
</evidence>
<keyword evidence="4" id="KW-0028">Amino-acid biosynthesis</keyword>
<dbReference type="PANTHER" id="PTHR11645">
    <property type="entry name" value="PYRROLINE-5-CARBOXYLATE REDUCTASE"/>
    <property type="match status" value="1"/>
</dbReference>
<dbReference type="UniPathway" id="UPA00098">
    <property type="reaction ID" value="UER00361"/>
</dbReference>
<comment type="similarity">
    <text evidence="1 4">Belongs to the pyrroline-5-carboxylate reductase family.</text>
</comment>
<dbReference type="GO" id="GO:0004735">
    <property type="term" value="F:pyrroline-5-carboxylate reductase activity"/>
    <property type="evidence" value="ECO:0007669"/>
    <property type="project" value="UniProtKB-UniRule"/>
</dbReference>
<dbReference type="RefSeq" id="WP_132939721.1">
    <property type="nucleotide sequence ID" value="NZ_CP119676.1"/>
</dbReference>
<dbReference type="EMBL" id="SLZW01000009">
    <property type="protein sequence ID" value="TCS60894.1"/>
    <property type="molecule type" value="Genomic_DNA"/>
</dbReference>
<dbReference type="OrthoDB" id="9805754at2"/>
<keyword evidence="4" id="KW-0963">Cytoplasm</keyword>
<evidence type="ECO:0000256" key="5">
    <source>
        <dbReference type="NCBIfam" id="TIGR00112"/>
    </source>
</evidence>
<dbReference type="Pfam" id="PF03807">
    <property type="entry name" value="F420_oxidored"/>
    <property type="match status" value="1"/>
</dbReference>
<dbReference type="GO" id="GO:0005737">
    <property type="term" value="C:cytoplasm"/>
    <property type="evidence" value="ECO:0007669"/>
    <property type="project" value="UniProtKB-SubCell"/>
</dbReference>
<comment type="catalytic activity">
    <reaction evidence="4">
        <text>L-proline + NAD(+) = (S)-1-pyrroline-5-carboxylate + NADH + 2 H(+)</text>
        <dbReference type="Rhea" id="RHEA:14105"/>
        <dbReference type="ChEBI" id="CHEBI:15378"/>
        <dbReference type="ChEBI" id="CHEBI:17388"/>
        <dbReference type="ChEBI" id="CHEBI:57540"/>
        <dbReference type="ChEBI" id="CHEBI:57945"/>
        <dbReference type="ChEBI" id="CHEBI:60039"/>
        <dbReference type="EC" id="1.5.1.2"/>
    </reaction>
</comment>
<accession>A0A4R3J6E3</accession>
<dbReference type="Pfam" id="PF14748">
    <property type="entry name" value="P5CR_dimer"/>
    <property type="match status" value="1"/>
</dbReference>
<dbReference type="InterPro" id="IPR000304">
    <property type="entry name" value="Pyrroline-COOH_reductase"/>
</dbReference>
<evidence type="ECO:0000256" key="6">
    <source>
        <dbReference type="PIRSR" id="PIRSR000193-1"/>
    </source>
</evidence>
<dbReference type="SUPFAM" id="SSF51735">
    <property type="entry name" value="NAD(P)-binding Rossmann-fold domains"/>
    <property type="match status" value="1"/>
</dbReference>
<dbReference type="FunFam" id="1.10.3730.10:FF:000001">
    <property type="entry name" value="Pyrroline-5-carboxylate reductase"/>
    <property type="match status" value="1"/>
</dbReference>
<comment type="function">
    <text evidence="4">Catalyzes the reduction of 1-pyrroline-5-carboxylate (PCA) to L-proline.</text>
</comment>
<name>A0A4R3J6E3_9PROT</name>
<dbReference type="Gene3D" id="1.10.3730.10">
    <property type="entry name" value="ProC C-terminal domain-like"/>
    <property type="match status" value="1"/>
</dbReference>
<comment type="pathway">
    <text evidence="4">Amino-acid biosynthesis; L-proline biosynthesis; L-proline from L-glutamate 5-semialdehyde: step 1/1.</text>
</comment>
<feature type="domain" description="Pyrroline-5-carboxylate reductase dimerisation" evidence="8">
    <location>
        <begin position="164"/>
        <end position="269"/>
    </location>
</feature>
<keyword evidence="2 4" id="KW-0521">NADP</keyword>
<evidence type="ECO:0000256" key="1">
    <source>
        <dbReference type="ARBA" id="ARBA00005525"/>
    </source>
</evidence>
<dbReference type="EC" id="1.5.1.2" evidence="4 5"/>
<dbReference type="Proteomes" id="UP000295304">
    <property type="component" value="Unassembled WGS sequence"/>
</dbReference>
<feature type="binding site" evidence="6">
    <location>
        <position position="58"/>
    </location>
    <ligand>
        <name>NADPH</name>
        <dbReference type="ChEBI" id="CHEBI:57783"/>
    </ligand>
</feature>
<evidence type="ECO:0000256" key="2">
    <source>
        <dbReference type="ARBA" id="ARBA00022857"/>
    </source>
</evidence>
<dbReference type="GO" id="GO:0055129">
    <property type="term" value="P:L-proline biosynthetic process"/>
    <property type="evidence" value="ECO:0007669"/>
    <property type="project" value="UniProtKB-UniRule"/>
</dbReference>
<proteinExistence type="inferred from homology"/>
<dbReference type="Gene3D" id="3.40.50.720">
    <property type="entry name" value="NAD(P)-binding Rossmann-like Domain"/>
    <property type="match status" value="1"/>
</dbReference>
<dbReference type="NCBIfam" id="TIGR00112">
    <property type="entry name" value="proC"/>
    <property type="match status" value="1"/>
</dbReference>
<keyword evidence="10" id="KW-1185">Reference proteome</keyword>
<evidence type="ECO:0000256" key="3">
    <source>
        <dbReference type="ARBA" id="ARBA00023002"/>
    </source>
</evidence>
<organism evidence="9 10">
    <name type="scientific">Varunaivibrio sulfuroxidans</name>
    <dbReference type="NCBI Taxonomy" id="1773489"/>
    <lineage>
        <taxon>Bacteria</taxon>
        <taxon>Pseudomonadati</taxon>
        <taxon>Pseudomonadota</taxon>
        <taxon>Alphaproteobacteria</taxon>
        <taxon>Rhodospirillales</taxon>
        <taxon>Magnetovibrionaceae</taxon>
        <taxon>Varunaivibrio</taxon>
    </lineage>
</organism>
<evidence type="ECO:0000256" key="4">
    <source>
        <dbReference type="HAMAP-Rule" id="MF_01925"/>
    </source>
</evidence>
<evidence type="ECO:0000259" key="8">
    <source>
        <dbReference type="Pfam" id="PF14748"/>
    </source>
</evidence>
<feature type="domain" description="Pyrroline-5-carboxylate reductase catalytic N-terminal" evidence="7">
    <location>
        <begin position="7"/>
        <end position="99"/>
    </location>
</feature>
<gene>
    <name evidence="4" type="primary">proC</name>
    <name evidence="9" type="ORF">EDD55_10954</name>
</gene>
<comment type="catalytic activity">
    <reaction evidence="4">
        <text>L-proline + NADP(+) = (S)-1-pyrroline-5-carboxylate + NADPH + 2 H(+)</text>
        <dbReference type="Rhea" id="RHEA:14109"/>
        <dbReference type="ChEBI" id="CHEBI:15378"/>
        <dbReference type="ChEBI" id="CHEBI:17388"/>
        <dbReference type="ChEBI" id="CHEBI:57783"/>
        <dbReference type="ChEBI" id="CHEBI:58349"/>
        <dbReference type="ChEBI" id="CHEBI:60039"/>
        <dbReference type="EC" id="1.5.1.2"/>
    </reaction>
</comment>
<feature type="binding site" evidence="6">
    <location>
        <begin position="71"/>
        <end position="74"/>
    </location>
    <ligand>
        <name>NADP(+)</name>
        <dbReference type="ChEBI" id="CHEBI:58349"/>
    </ligand>
</feature>
<evidence type="ECO:0000313" key="9">
    <source>
        <dbReference type="EMBL" id="TCS60894.1"/>
    </source>
</evidence>
<comment type="caution">
    <text evidence="9">The sequence shown here is derived from an EMBL/GenBank/DDBJ whole genome shotgun (WGS) entry which is preliminary data.</text>
</comment>
<dbReference type="AlphaFoldDB" id="A0A4R3J6E3"/>
<evidence type="ECO:0000313" key="10">
    <source>
        <dbReference type="Proteomes" id="UP000295304"/>
    </source>
</evidence>
<dbReference type="PIRSF" id="PIRSF000193">
    <property type="entry name" value="Pyrrol-5-carb_rd"/>
    <property type="match status" value="1"/>
</dbReference>
<dbReference type="InterPro" id="IPR028939">
    <property type="entry name" value="P5C_Rdtase_cat_N"/>
</dbReference>
<dbReference type="InterPro" id="IPR029036">
    <property type="entry name" value="P5CR_dimer"/>
</dbReference>
<dbReference type="PANTHER" id="PTHR11645:SF0">
    <property type="entry name" value="PYRROLINE-5-CARBOXYLATE REDUCTASE 3"/>
    <property type="match status" value="1"/>
</dbReference>
<reference evidence="9 10" key="1">
    <citation type="submission" date="2019-03" db="EMBL/GenBank/DDBJ databases">
        <title>Genomic Encyclopedia of Type Strains, Phase IV (KMG-IV): sequencing the most valuable type-strain genomes for metagenomic binning, comparative biology and taxonomic classification.</title>
        <authorList>
            <person name="Goeker M."/>
        </authorList>
    </citation>
    <scope>NUCLEOTIDE SEQUENCE [LARGE SCALE GENOMIC DNA]</scope>
    <source>
        <strain evidence="9 10">DSM 101688</strain>
    </source>
</reference>
<keyword evidence="4" id="KW-0641">Proline biosynthesis</keyword>
<dbReference type="InterPro" id="IPR008927">
    <property type="entry name" value="6-PGluconate_DH-like_C_sf"/>
</dbReference>
<dbReference type="SUPFAM" id="SSF48179">
    <property type="entry name" value="6-phosphogluconate dehydrogenase C-terminal domain-like"/>
    <property type="match status" value="1"/>
</dbReference>
<sequence>MATRLVLAGGGKMGGAMLKGWLDRGVAPDDIYVIEPNEERAGEIVRRHRVHVLSTADNIPPALTPDAIVLAVKPQMMDDVARQYRRFVGPRTVFLSIAAGRTLDGFTALLGADAAVVRAMPNTPCAVRKGITVACAGANVGAPAQALCQSLLEAVGEALWIEDESLMDGVTALSGSGPAYVFLLVESLARAGVHAGLPEALAERLARATVIGAAELLDQSGEAPATLRQNVTSPGGTTAEALAVLMRGDGWQDAIDRAIAAAARRSRELAS</sequence>
<keyword evidence="3 4" id="KW-0560">Oxidoreductase</keyword>
<dbReference type="InterPro" id="IPR036291">
    <property type="entry name" value="NAD(P)-bd_dom_sf"/>
</dbReference>
<dbReference type="HAMAP" id="MF_01925">
    <property type="entry name" value="P5C_reductase"/>
    <property type="match status" value="1"/>
</dbReference>